<organism evidence="1">
    <name type="scientific">Arundo donax</name>
    <name type="common">Giant reed</name>
    <name type="synonym">Donax arundinaceus</name>
    <dbReference type="NCBI Taxonomy" id="35708"/>
    <lineage>
        <taxon>Eukaryota</taxon>
        <taxon>Viridiplantae</taxon>
        <taxon>Streptophyta</taxon>
        <taxon>Embryophyta</taxon>
        <taxon>Tracheophyta</taxon>
        <taxon>Spermatophyta</taxon>
        <taxon>Magnoliopsida</taxon>
        <taxon>Liliopsida</taxon>
        <taxon>Poales</taxon>
        <taxon>Poaceae</taxon>
        <taxon>PACMAD clade</taxon>
        <taxon>Arundinoideae</taxon>
        <taxon>Arundineae</taxon>
        <taxon>Arundo</taxon>
    </lineage>
</organism>
<proteinExistence type="predicted"/>
<name>A0A0A8Y7Z8_ARUDO</name>
<protein>
    <submittedName>
        <fullName evidence="1">Uncharacterized protein</fullName>
    </submittedName>
</protein>
<reference evidence="1" key="2">
    <citation type="journal article" date="2015" name="Data Brief">
        <title>Shoot transcriptome of the giant reed, Arundo donax.</title>
        <authorList>
            <person name="Barrero R.A."/>
            <person name="Guerrero F.D."/>
            <person name="Moolhuijzen P."/>
            <person name="Goolsby J.A."/>
            <person name="Tidwell J."/>
            <person name="Bellgard S.E."/>
            <person name="Bellgard M.I."/>
        </authorList>
    </citation>
    <scope>NUCLEOTIDE SEQUENCE</scope>
    <source>
        <tissue evidence="1">Shoot tissue taken approximately 20 cm above the soil surface</tissue>
    </source>
</reference>
<dbReference type="EMBL" id="GBRH01278043">
    <property type="protein sequence ID" value="JAD19852.1"/>
    <property type="molecule type" value="Transcribed_RNA"/>
</dbReference>
<dbReference type="AlphaFoldDB" id="A0A0A8Y7Z8"/>
<sequence>MRGTGEGFKSNQQIVINVISLVGPNIFLTVPNVKYLCFLFQLLSLLG</sequence>
<evidence type="ECO:0000313" key="1">
    <source>
        <dbReference type="EMBL" id="JAD19852.1"/>
    </source>
</evidence>
<reference evidence="1" key="1">
    <citation type="submission" date="2014-09" db="EMBL/GenBank/DDBJ databases">
        <authorList>
            <person name="Magalhaes I.L.F."/>
            <person name="Oliveira U."/>
            <person name="Santos F.R."/>
            <person name="Vidigal T.H.D.A."/>
            <person name="Brescovit A.D."/>
            <person name="Santos A.J."/>
        </authorList>
    </citation>
    <scope>NUCLEOTIDE SEQUENCE</scope>
    <source>
        <tissue evidence="1">Shoot tissue taken approximately 20 cm above the soil surface</tissue>
    </source>
</reference>
<accession>A0A0A8Y7Z8</accession>